<accession>A0A154QKI3</accession>
<dbReference type="eggNOG" id="ENOG502Z9XA">
    <property type="taxonomic scope" value="Bacteria"/>
</dbReference>
<keyword evidence="3" id="KW-1185">Reference proteome</keyword>
<sequence length="439" mass="47031">MSVARWIRRSLLVTLLVSFLLVPASALAASPMPAEIAHAKSVFADAQGVSARDAGRLWGLPLYGRMLLVIPATRAVIANQPDPRHLLRSSDGVYVGTLPNDVVLSDAPTEWEGVRWTQLRLPALPQDAMTRSVTLAHEMFHRIQPELHIAANATANPQLDAEQGRLWLRLEWRALAAALIESGPAQVQTIRDALTFRDHRQALFPGSAATEAAMEIVEGTAQYTGIVVAEPDVAAARWHAAADLIHPDAEISFSRLSAFMSGPAYGRLLDERMPGWRKTLNEHSDLGAMLASTLHDAAQESAESRAAAYGASGLRVVLADRAAREKALQAQYRAALVDGPTLSLTALGRFNFNPSTAVALGANGMVYSTFHAIARWGTLDVSAGGVLVSPDFSRAALSAPTVTQGAHLEGKGWTIDLAPGWSVAPATKPGNYVLVQHPR</sequence>
<comment type="caution">
    <text evidence="2">The sequence shown here is derived from an EMBL/GenBank/DDBJ whole genome shotgun (WGS) entry which is preliminary data.</text>
</comment>
<dbReference type="STRING" id="416169.RHOFW104T7_09500"/>
<dbReference type="Proteomes" id="UP000076131">
    <property type="component" value="Unassembled WGS sequence"/>
</dbReference>
<organism evidence="2 3">
    <name type="scientific">Rhodanobacter thiooxydans</name>
    <dbReference type="NCBI Taxonomy" id="416169"/>
    <lineage>
        <taxon>Bacteria</taxon>
        <taxon>Pseudomonadati</taxon>
        <taxon>Pseudomonadota</taxon>
        <taxon>Gammaproteobacteria</taxon>
        <taxon>Lysobacterales</taxon>
        <taxon>Rhodanobacteraceae</taxon>
        <taxon>Rhodanobacter</taxon>
    </lineage>
</organism>
<feature type="signal peptide" evidence="1">
    <location>
        <begin position="1"/>
        <end position="28"/>
    </location>
</feature>
<gene>
    <name evidence="2" type="ORF">RHOFW104T7_09500</name>
</gene>
<keyword evidence="1" id="KW-0732">Signal</keyword>
<dbReference type="AlphaFoldDB" id="A0A154QKI3"/>
<feature type="chain" id="PRO_5007600017" evidence="1">
    <location>
        <begin position="29"/>
        <end position="439"/>
    </location>
</feature>
<name>A0A154QKI3_9GAMM</name>
<reference evidence="2 3" key="1">
    <citation type="journal article" date="2016" name="MBio">
        <title>Lateral Gene Transfer in a Heavy Metal-Contaminated-Groundwater Microbial Community.</title>
        <authorList>
            <person name="Hemme C.L."/>
            <person name="Green S.J."/>
            <person name="Rishishwar L."/>
            <person name="Prakash O."/>
            <person name="Pettenato A."/>
            <person name="Chakraborty R."/>
            <person name="Deutschbauer A.M."/>
            <person name="Van Nostrand J.D."/>
            <person name="Wu L."/>
            <person name="He Z."/>
            <person name="Jordan I.K."/>
            <person name="Hazen T.C."/>
            <person name="Arkin A.P."/>
            <person name="Kostka J.E."/>
            <person name="Zhou J."/>
        </authorList>
    </citation>
    <scope>NUCLEOTIDE SEQUENCE [LARGE SCALE GENOMIC DNA]</scope>
    <source>
        <strain evidence="2 3">FW104-T7</strain>
    </source>
</reference>
<proteinExistence type="predicted"/>
<dbReference type="EMBL" id="LVJS01000030">
    <property type="protein sequence ID" value="KZC24315.1"/>
    <property type="molecule type" value="Genomic_DNA"/>
</dbReference>
<evidence type="ECO:0000256" key="1">
    <source>
        <dbReference type="SAM" id="SignalP"/>
    </source>
</evidence>
<evidence type="ECO:0000313" key="3">
    <source>
        <dbReference type="Proteomes" id="UP000076131"/>
    </source>
</evidence>
<evidence type="ECO:0000313" key="2">
    <source>
        <dbReference type="EMBL" id="KZC24315.1"/>
    </source>
</evidence>
<protein>
    <submittedName>
        <fullName evidence="2">Uncharacterized protein</fullName>
    </submittedName>
</protein>